<dbReference type="SUPFAM" id="SSF53098">
    <property type="entry name" value="Ribonuclease H-like"/>
    <property type="match status" value="1"/>
</dbReference>
<proteinExistence type="predicted"/>
<dbReference type="InParanoid" id="A0A2J7QIW4"/>
<comment type="caution">
    <text evidence="1">The sequence shown here is derived from an EMBL/GenBank/DDBJ whole genome shotgun (WGS) entry which is preliminary data.</text>
</comment>
<keyword evidence="2" id="KW-1185">Reference proteome</keyword>
<dbReference type="OrthoDB" id="6159421at2759"/>
<dbReference type="PANTHER" id="PTHR37162">
    <property type="entry name" value="HAT FAMILY DIMERISATION DOMAINCONTAINING PROTEIN-RELATED"/>
    <property type="match status" value="1"/>
</dbReference>
<dbReference type="EMBL" id="NEVH01013573">
    <property type="protein sequence ID" value="PNF28521.1"/>
    <property type="molecule type" value="Genomic_DNA"/>
</dbReference>
<organism evidence="1 2">
    <name type="scientific">Cryptotermes secundus</name>
    <dbReference type="NCBI Taxonomy" id="105785"/>
    <lineage>
        <taxon>Eukaryota</taxon>
        <taxon>Metazoa</taxon>
        <taxon>Ecdysozoa</taxon>
        <taxon>Arthropoda</taxon>
        <taxon>Hexapoda</taxon>
        <taxon>Insecta</taxon>
        <taxon>Pterygota</taxon>
        <taxon>Neoptera</taxon>
        <taxon>Polyneoptera</taxon>
        <taxon>Dictyoptera</taxon>
        <taxon>Blattodea</taxon>
        <taxon>Blattoidea</taxon>
        <taxon>Termitoidae</taxon>
        <taxon>Kalotermitidae</taxon>
        <taxon>Cryptotermitinae</taxon>
        <taxon>Cryptotermes</taxon>
    </lineage>
</organism>
<evidence type="ECO:0008006" key="3">
    <source>
        <dbReference type="Google" id="ProtNLM"/>
    </source>
</evidence>
<dbReference type="PANTHER" id="PTHR37162:SF10">
    <property type="entry name" value="DUF4371 DOMAIN-CONTAINING PROTEIN"/>
    <property type="match status" value="1"/>
</dbReference>
<reference evidence="1 2" key="1">
    <citation type="submission" date="2017-12" db="EMBL/GenBank/DDBJ databases">
        <title>Hemimetabolous genomes reveal molecular basis of termite eusociality.</title>
        <authorList>
            <person name="Harrison M.C."/>
            <person name="Jongepier E."/>
            <person name="Robertson H.M."/>
            <person name="Arning N."/>
            <person name="Bitard-Feildel T."/>
            <person name="Chao H."/>
            <person name="Childers C.P."/>
            <person name="Dinh H."/>
            <person name="Doddapaneni H."/>
            <person name="Dugan S."/>
            <person name="Gowin J."/>
            <person name="Greiner C."/>
            <person name="Han Y."/>
            <person name="Hu H."/>
            <person name="Hughes D.S.T."/>
            <person name="Huylmans A.-K."/>
            <person name="Kemena C."/>
            <person name="Kremer L.P.M."/>
            <person name="Lee S.L."/>
            <person name="Lopez-Ezquerra A."/>
            <person name="Mallet L."/>
            <person name="Monroy-Kuhn J.M."/>
            <person name="Moser A."/>
            <person name="Murali S.C."/>
            <person name="Muzny D.M."/>
            <person name="Otani S."/>
            <person name="Piulachs M.-D."/>
            <person name="Poelchau M."/>
            <person name="Qu J."/>
            <person name="Schaub F."/>
            <person name="Wada-Katsumata A."/>
            <person name="Worley K.C."/>
            <person name="Xie Q."/>
            <person name="Ylla G."/>
            <person name="Poulsen M."/>
            <person name="Gibbs R.A."/>
            <person name="Schal C."/>
            <person name="Richards S."/>
            <person name="Belles X."/>
            <person name="Korb J."/>
            <person name="Bornberg-Bauer E."/>
        </authorList>
    </citation>
    <scope>NUCLEOTIDE SEQUENCE [LARGE SCALE GENOMIC DNA]</scope>
    <source>
        <tissue evidence="1">Whole body</tissue>
    </source>
</reference>
<sequence length="185" mass="20844">MTLNLAKKMSCGRTKAEAVVKNVLAPRSVQVFIDVLKDPEKSSNFFSIATDSSNHKNRKIFPLVVRYFDPLSGVKNRLLDFIEQADETANATHNLIKSSLDTYKLDIKNLTSYCADNANVNYGKHNSVYKLLQEDDKNVLKANCSHHILHNATKHASDGLDVYIEMIIFKIYGHFSVSARVEVIL</sequence>
<accession>A0A2J7QIW4</accession>
<dbReference type="Proteomes" id="UP000235965">
    <property type="component" value="Unassembled WGS sequence"/>
</dbReference>
<gene>
    <name evidence="1" type="ORF">B7P43_G14622</name>
</gene>
<dbReference type="AlphaFoldDB" id="A0A2J7QIW4"/>
<name>A0A2J7QIW4_9NEOP</name>
<evidence type="ECO:0000313" key="2">
    <source>
        <dbReference type="Proteomes" id="UP000235965"/>
    </source>
</evidence>
<evidence type="ECO:0000313" key="1">
    <source>
        <dbReference type="EMBL" id="PNF28521.1"/>
    </source>
</evidence>
<dbReference type="InterPro" id="IPR012337">
    <property type="entry name" value="RNaseH-like_sf"/>
</dbReference>
<protein>
    <recommendedName>
        <fullName evidence="3">DUF4371 domain-containing protein</fullName>
    </recommendedName>
</protein>